<dbReference type="EMBL" id="JAQIPB010000010">
    <property type="protein sequence ID" value="MDA7418506.1"/>
    <property type="molecule type" value="Genomic_DNA"/>
</dbReference>
<dbReference type="SMART" id="SM00421">
    <property type="entry name" value="HTH_LUXR"/>
    <property type="match status" value="1"/>
</dbReference>
<keyword evidence="7" id="KW-1185">Reference proteome</keyword>
<dbReference type="SUPFAM" id="SSF46894">
    <property type="entry name" value="C-terminal effector domain of the bipartite response regulators"/>
    <property type="match status" value="1"/>
</dbReference>
<dbReference type="CDD" id="cd06170">
    <property type="entry name" value="LuxR_C_like"/>
    <property type="match status" value="1"/>
</dbReference>
<evidence type="ECO:0000256" key="1">
    <source>
        <dbReference type="ARBA" id="ARBA00023015"/>
    </source>
</evidence>
<evidence type="ECO:0000313" key="7">
    <source>
        <dbReference type="Proteomes" id="UP001212602"/>
    </source>
</evidence>
<evidence type="ECO:0000259" key="5">
    <source>
        <dbReference type="PROSITE" id="PS50043"/>
    </source>
</evidence>
<keyword evidence="3" id="KW-0804">Transcription</keyword>
<proteinExistence type="predicted"/>
<dbReference type="InterPro" id="IPR011990">
    <property type="entry name" value="TPR-like_helical_dom_sf"/>
</dbReference>
<evidence type="ECO:0000256" key="3">
    <source>
        <dbReference type="ARBA" id="ARBA00023163"/>
    </source>
</evidence>
<dbReference type="Pfam" id="PF00196">
    <property type="entry name" value="GerE"/>
    <property type="match status" value="1"/>
</dbReference>
<dbReference type="Gene3D" id="1.25.40.10">
    <property type="entry name" value="Tetratricopeptide repeat domain"/>
    <property type="match status" value="1"/>
</dbReference>
<dbReference type="AlphaFoldDB" id="A0AAE3T1Z4"/>
<dbReference type="Proteomes" id="UP001212602">
    <property type="component" value="Unassembled WGS sequence"/>
</dbReference>
<protein>
    <submittedName>
        <fullName evidence="6">LuxR C-terminal-related transcriptional regulator</fullName>
    </submittedName>
</protein>
<keyword evidence="1" id="KW-0805">Transcription regulation</keyword>
<organism evidence="6 7">
    <name type="scientific">Xenophilus arseniciresistens</name>
    <dbReference type="NCBI Taxonomy" id="1283306"/>
    <lineage>
        <taxon>Bacteria</taxon>
        <taxon>Pseudomonadati</taxon>
        <taxon>Pseudomonadota</taxon>
        <taxon>Betaproteobacteria</taxon>
        <taxon>Burkholderiales</taxon>
        <taxon>Comamonadaceae</taxon>
        <taxon>Xenophilus</taxon>
    </lineage>
</organism>
<sequence length="916" mass="99236">MQAHRPFFHSAAVVPAAKLSPPRPGSAQVRRAALAARGAEALAARLVLVRAPAGFGKTTAMRQLRDQFESAGLGCAWLTLDAADNDLPRFLHGLGQALQGLEPQAPGAGDPFGMLETLAREDTPFALFLDDFEQLHSEAVLGLMRQLAEQLPPRGRLVIGSRALPELGLGRLRARGQLLEIDTAALRFSEGEAEEFFRLRGTPLPREALVQLLDKTEGWIGALWLASLALDRHGPHSDFVARFSGSDRAMANYLAEDVLAQQSQEVRDFLLRTSILRTLDAQVCQALMPRSDCAALLARLEAAHLFLAPLADDARSLRYHSLFADFLRMQLQRERPDEWARLHLAASGWYESVGRPVPAIEHALQGGDPPHAVHLLVQHARALLEQGRMRLLSRWFASLPPALLADQPLLQAVAVCADCFTHGAWQAQQRLDGCTACLESRDPAVQALVNALRPLLLAMMDRVEEAAPAARAAMARLPSQWPFADNTLANAAAYVQSLMGARGEAHRLVDAARRTQAGSLFSRMYTEAMAGVLDLSEGRLRQAAARFRVALAATPRAASYNPSNGNAWAGVLHAGVLYEGNDLAGADHLLNVYLPLARDVGLPDHLIASYRMRVRIAFLRGDVDAAFGLLTELEYLGQQRQLPRVTASARLELARIFTLQGNRQAAADALARADDAAVWPRVQRLGFAAHEVEDIAIGRLRWQLRFGQADQARALLAGELPALCDAAEARGRRLRGLKLRLLGALAQARAGQGPLALQALAEVLAQTSREGFMRLVLDEGPGLGALLRPLEERLRSADATDPLLLDHVSQLLAACGEAADAPWRAEGGAEGEGSEEASPADDAGVPALPMGMEPLTRKEIRVLELLANGYSNAAMAEKLFVSDSTVRTHLRNINAKLGARSRTQAVALARRVGVLR</sequence>
<feature type="domain" description="HTH luxR-type" evidence="5">
    <location>
        <begin position="848"/>
        <end position="913"/>
    </location>
</feature>
<dbReference type="PANTHER" id="PTHR44688:SF16">
    <property type="entry name" value="DNA-BINDING TRANSCRIPTIONAL ACTIVATOR DEVR_DOSR"/>
    <property type="match status" value="1"/>
</dbReference>
<dbReference type="PRINTS" id="PR00038">
    <property type="entry name" value="HTHLUXR"/>
</dbReference>
<dbReference type="InterPro" id="IPR036388">
    <property type="entry name" value="WH-like_DNA-bd_sf"/>
</dbReference>
<gene>
    <name evidence="6" type="ORF">PGB34_19215</name>
</gene>
<dbReference type="SUPFAM" id="SSF52540">
    <property type="entry name" value="P-loop containing nucleoside triphosphate hydrolases"/>
    <property type="match status" value="1"/>
</dbReference>
<dbReference type="InterPro" id="IPR016032">
    <property type="entry name" value="Sig_transdc_resp-reg_C-effctor"/>
</dbReference>
<evidence type="ECO:0000256" key="2">
    <source>
        <dbReference type="ARBA" id="ARBA00023125"/>
    </source>
</evidence>
<dbReference type="Pfam" id="PF25873">
    <property type="entry name" value="WHD_MalT"/>
    <property type="match status" value="1"/>
</dbReference>
<dbReference type="InterPro" id="IPR000792">
    <property type="entry name" value="Tscrpt_reg_LuxR_C"/>
</dbReference>
<evidence type="ECO:0000256" key="4">
    <source>
        <dbReference type="SAM" id="MobiDB-lite"/>
    </source>
</evidence>
<reference evidence="6" key="1">
    <citation type="submission" date="2023-01" db="EMBL/GenBank/DDBJ databases">
        <title>Xenophilus mangrovi sp. nov., isolated from soil of Mangrove nature reserve.</title>
        <authorList>
            <person name="Xu S."/>
            <person name="Liu Z."/>
            <person name="Xu Y."/>
        </authorList>
    </citation>
    <scope>NUCLEOTIDE SEQUENCE</scope>
    <source>
        <strain evidence="6">YW8</strain>
    </source>
</reference>
<feature type="region of interest" description="Disordered" evidence="4">
    <location>
        <begin position="824"/>
        <end position="846"/>
    </location>
</feature>
<dbReference type="InterPro" id="IPR059106">
    <property type="entry name" value="WHD_MalT"/>
</dbReference>
<dbReference type="PANTHER" id="PTHR44688">
    <property type="entry name" value="DNA-BINDING TRANSCRIPTIONAL ACTIVATOR DEVR_DOSR"/>
    <property type="match status" value="1"/>
</dbReference>
<name>A0AAE3T1Z4_9BURK</name>
<dbReference type="PROSITE" id="PS50043">
    <property type="entry name" value="HTH_LUXR_2"/>
    <property type="match status" value="1"/>
</dbReference>
<dbReference type="GO" id="GO:0003677">
    <property type="term" value="F:DNA binding"/>
    <property type="evidence" value="ECO:0007669"/>
    <property type="project" value="UniProtKB-KW"/>
</dbReference>
<comment type="caution">
    <text evidence="6">The sequence shown here is derived from an EMBL/GenBank/DDBJ whole genome shotgun (WGS) entry which is preliminary data.</text>
</comment>
<dbReference type="InterPro" id="IPR027417">
    <property type="entry name" value="P-loop_NTPase"/>
</dbReference>
<evidence type="ECO:0000313" key="6">
    <source>
        <dbReference type="EMBL" id="MDA7418506.1"/>
    </source>
</evidence>
<dbReference type="GO" id="GO:0006355">
    <property type="term" value="P:regulation of DNA-templated transcription"/>
    <property type="evidence" value="ECO:0007669"/>
    <property type="project" value="InterPro"/>
</dbReference>
<keyword evidence="2" id="KW-0238">DNA-binding</keyword>
<dbReference type="InterPro" id="IPR041617">
    <property type="entry name" value="TPR_MalT"/>
</dbReference>
<dbReference type="Pfam" id="PF17874">
    <property type="entry name" value="TPR_MalT"/>
    <property type="match status" value="1"/>
</dbReference>
<dbReference type="RefSeq" id="WP_271429721.1">
    <property type="nucleotide sequence ID" value="NZ_JAQIPB010000010.1"/>
</dbReference>
<dbReference type="Gene3D" id="1.10.10.10">
    <property type="entry name" value="Winged helix-like DNA-binding domain superfamily/Winged helix DNA-binding domain"/>
    <property type="match status" value="1"/>
</dbReference>
<accession>A0AAE3T1Z4</accession>
<dbReference type="Gene3D" id="3.40.50.300">
    <property type="entry name" value="P-loop containing nucleotide triphosphate hydrolases"/>
    <property type="match status" value="1"/>
</dbReference>